<organism evidence="3 4">
    <name type="scientific">Hymenobacter mellowenesis</name>
    <dbReference type="NCBI Taxonomy" id="3063995"/>
    <lineage>
        <taxon>Bacteria</taxon>
        <taxon>Pseudomonadati</taxon>
        <taxon>Bacteroidota</taxon>
        <taxon>Cytophagia</taxon>
        <taxon>Cytophagales</taxon>
        <taxon>Hymenobacteraceae</taxon>
        <taxon>Hymenobacter</taxon>
    </lineage>
</organism>
<gene>
    <name evidence="3" type="ORF">Q5H92_05695</name>
</gene>
<keyword evidence="2" id="KW-0812">Transmembrane</keyword>
<name>A0ABT9AA26_9BACT</name>
<keyword evidence="2" id="KW-1133">Transmembrane helix</keyword>
<proteinExistence type="predicted"/>
<dbReference type="Proteomes" id="UP001167796">
    <property type="component" value="Unassembled WGS sequence"/>
</dbReference>
<dbReference type="EMBL" id="JAUQSX010000002">
    <property type="protein sequence ID" value="MDO7845841.1"/>
    <property type="molecule type" value="Genomic_DNA"/>
</dbReference>
<reference evidence="3" key="1">
    <citation type="submission" date="2023-07" db="EMBL/GenBank/DDBJ databases">
        <authorList>
            <person name="Kim M.K."/>
        </authorList>
    </citation>
    <scope>NUCLEOTIDE SEQUENCE</scope>
    <source>
        <strain evidence="3">M29</strain>
    </source>
</reference>
<evidence type="ECO:0000256" key="2">
    <source>
        <dbReference type="SAM" id="Phobius"/>
    </source>
</evidence>
<dbReference type="RefSeq" id="WP_305010529.1">
    <property type="nucleotide sequence ID" value="NZ_JAUQSX010000002.1"/>
</dbReference>
<feature type="transmembrane region" description="Helical" evidence="2">
    <location>
        <begin position="24"/>
        <end position="47"/>
    </location>
</feature>
<comment type="caution">
    <text evidence="3">The sequence shown here is derived from an EMBL/GenBank/DDBJ whole genome shotgun (WGS) entry which is preliminary data.</text>
</comment>
<accession>A0ABT9AA26</accession>
<protein>
    <submittedName>
        <fullName evidence="3">Uncharacterized protein</fullName>
    </submittedName>
</protein>
<sequence>MRNSPPFPKEPVPWPTWLLKLARWLFVIGVIGVVLIVTLVMNVHWAIKPKDEKLDAARAAASRPVPNSAQVRPAAAPAHTRK</sequence>
<evidence type="ECO:0000256" key="1">
    <source>
        <dbReference type="SAM" id="MobiDB-lite"/>
    </source>
</evidence>
<evidence type="ECO:0000313" key="4">
    <source>
        <dbReference type="Proteomes" id="UP001167796"/>
    </source>
</evidence>
<keyword evidence="4" id="KW-1185">Reference proteome</keyword>
<evidence type="ECO:0000313" key="3">
    <source>
        <dbReference type="EMBL" id="MDO7845841.1"/>
    </source>
</evidence>
<feature type="region of interest" description="Disordered" evidence="1">
    <location>
        <begin position="56"/>
        <end position="82"/>
    </location>
</feature>
<keyword evidence="2" id="KW-0472">Membrane</keyword>